<dbReference type="AlphaFoldDB" id="A0AAV2G7H0"/>
<keyword evidence="2" id="KW-1185">Reference proteome</keyword>
<dbReference type="Proteomes" id="UP001497516">
    <property type="component" value="Chromosome 8"/>
</dbReference>
<organism evidence="1 2">
    <name type="scientific">Linum trigynum</name>
    <dbReference type="NCBI Taxonomy" id="586398"/>
    <lineage>
        <taxon>Eukaryota</taxon>
        <taxon>Viridiplantae</taxon>
        <taxon>Streptophyta</taxon>
        <taxon>Embryophyta</taxon>
        <taxon>Tracheophyta</taxon>
        <taxon>Spermatophyta</taxon>
        <taxon>Magnoliopsida</taxon>
        <taxon>eudicotyledons</taxon>
        <taxon>Gunneridae</taxon>
        <taxon>Pentapetalae</taxon>
        <taxon>rosids</taxon>
        <taxon>fabids</taxon>
        <taxon>Malpighiales</taxon>
        <taxon>Linaceae</taxon>
        <taxon>Linum</taxon>
    </lineage>
</organism>
<protein>
    <submittedName>
        <fullName evidence="1">Uncharacterized protein</fullName>
    </submittedName>
</protein>
<accession>A0AAV2G7H0</accession>
<proteinExistence type="predicted"/>
<evidence type="ECO:0000313" key="1">
    <source>
        <dbReference type="EMBL" id="CAL1406639.1"/>
    </source>
</evidence>
<name>A0AAV2G7H0_9ROSI</name>
<gene>
    <name evidence="1" type="ORF">LTRI10_LOCUS46352</name>
</gene>
<reference evidence="1 2" key="1">
    <citation type="submission" date="2024-04" db="EMBL/GenBank/DDBJ databases">
        <authorList>
            <person name="Fracassetti M."/>
        </authorList>
    </citation>
    <scope>NUCLEOTIDE SEQUENCE [LARGE SCALE GENOMIC DNA]</scope>
</reference>
<sequence>MAGSSFPMKLQIRPKGEEDITLFVHYLHAPNRCEKCEEFGHQIGEGVECGKTMVTCEMAAPAKDVLSQPVSGSIASEGLLVGGPSSPAVAQGIVSLIGTPPIVVGKVIVTTASASSPPVDADGFQLVGKKGKAVQDNQSA</sequence>
<dbReference type="EMBL" id="OZ034821">
    <property type="protein sequence ID" value="CAL1406639.1"/>
    <property type="molecule type" value="Genomic_DNA"/>
</dbReference>
<evidence type="ECO:0000313" key="2">
    <source>
        <dbReference type="Proteomes" id="UP001497516"/>
    </source>
</evidence>